<keyword evidence="4" id="KW-1185">Reference proteome</keyword>
<dbReference type="Proteomes" id="UP000760472">
    <property type="component" value="Unassembled WGS sequence"/>
</dbReference>
<sequence length="84" mass="9235">MEVLNASDAKREFGELILKAQNAPIGINKNGKPVAVVVSAREYEQLRALQQQALKAEIESGLEDIKLGKVSSGSEVINRLRQKF</sequence>
<dbReference type="NCBIfam" id="TIGR01552">
    <property type="entry name" value="phd_fam"/>
    <property type="match status" value="1"/>
</dbReference>
<dbReference type="SUPFAM" id="SSF143120">
    <property type="entry name" value="YefM-like"/>
    <property type="match status" value="1"/>
</dbReference>
<evidence type="ECO:0000313" key="4">
    <source>
        <dbReference type="Proteomes" id="UP000760472"/>
    </source>
</evidence>
<dbReference type="RefSeq" id="WP_205212939.1">
    <property type="nucleotide sequence ID" value="NZ_JAFFZP010000004.1"/>
</dbReference>
<gene>
    <name evidence="3" type="ORF">JW498_03605</name>
</gene>
<dbReference type="EMBL" id="JAFFZP010000004">
    <property type="protein sequence ID" value="MBN0986446.1"/>
    <property type="molecule type" value="Genomic_DNA"/>
</dbReference>
<proteinExistence type="inferred from homology"/>
<comment type="caution">
    <text evidence="3">The sequence shown here is derived from an EMBL/GenBank/DDBJ whole genome shotgun (WGS) entry which is preliminary data.</text>
</comment>
<protein>
    <recommendedName>
        <fullName evidence="2">Antitoxin</fullName>
    </recommendedName>
</protein>
<accession>A0ABS2W412</accession>
<dbReference type="InterPro" id="IPR006442">
    <property type="entry name" value="Antitoxin_Phd/YefM"/>
</dbReference>
<comment type="similarity">
    <text evidence="1 2">Belongs to the phD/YefM antitoxin family.</text>
</comment>
<dbReference type="Pfam" id="PF02604">
    <property type="entry name" value="PhdYeFM_antitox"/>
    <property type="match status" value="1"/>
</dbReference>
<evidence type="ECO:0000256" key="1">
    <source>
        <dbReference type="ARBA" id="ARBA00009981"/>
    </source>
</evidence>
<organism evidence="3 4">
    <name type="scientific">Amphritea pacifica</name>
    <dbReference type="NCBI Taxonomy" id="2811233"/>
    <lineage>
        <taxon>Bacteria</taxon>
        <taxon>Pseudomonadati</taxon>
        <taxon>Pseudomonadota</taxon>
        <taxon>Gammaproteobacteria</taxon>
        <taxon>Oceanospirillales</taxon>
        <taxon>Oceanospirillaceae</taxon>
        <taxon>Amphritea</taxon>
    </lineage>
</organism>
<name>A0ABS2W412_9GAMM</name>
<reference evidence="3 4" key="1">
    <citation type="submission" date="2021-02" db="EMBL/GenBank/DDBJ databases">
        <title>A novel species of genus Amphritea isolated from a fishpond in China.</title>
        <authorList>
            <person name="Lu H."/>
        </authorList>
    </citation>
    <scope>NUCLEOTIDE SEQUENCE [LARGE SCALE GENOMIC DNA]</scope>
    <source>
        <strain evidence="3 4">RP18W</strain>
    </source>
</reference>
<evidence type="ECO:0000313" key="3">
    <source>
        <dbReference type="EMBL" id="MBN0986446.1"/>
    </source>
</evidence>
<dbReference type="InterPro" id="IPR036165">
    <property type="entry name" value="YefM-like_sf"/>
</dbReference>
<comment type="function">
    <text evidence="2">Antitoxin component of a type II toxin-antitoxin (TA) system.</text>
</comment>
<dbReference type="Gene3D" id="3.40.1620.10">
    <property type="entry name" value="YefM-like domain"/>
    <property type="match status" value="1"/>
</dbReference>
<evidence type="ECO:0000256" key="2">
    <source>
        <dbReference type="RuleBase" id="RU362080"/>
    </source>
</evidence>